<reference evidence="2 3" key="1">
    <citation type="journal article" date="2008" name="Nature">
        <title>The genome of Laccaria bicolor provides insights into mycorrhizal symbiosis.</title>
        <authorList>
            <person name="Martin F."/>
            <person name="Aerts A."/>
            <person name="Ahren D."/>
            <person name="Brun A."/>
            <person name="Danchin E.G.J."/>
            <person name="Duchaussoy F."/>
            <person name="Gibon J."/>
            <person name="Kohler A."/>
            <person name="Lindquist E."/>
            <person name="Pereda V."/>
            <person name="Salamov A."/>
            <person name="Shapiro H.J."/>
            <person name="Wuyts J."/>
            <person name="Blaudez D."/>
            <person name="Buee M."/>
            <person name="Brokstein P."/>
            <person name="Canbaeck B."/>
            <person name="Cohen D."/>
            <person name="Courty P.E."/>
            <person name="Coutinho P.M."/>
            <person name="Delaruelle C."/>
            <person name="Detter J.C."/>
            <person name="Deveau A."/>
            <person name="DiFazio S."/>
            <person name="Duplessis S."/>
            <person name="Fraissinet-Tachet L."/>
            <person name="Lucic E."/>
            <person name="Frey-Klett P."/>
            <person name="Fourrey C."/>
            <person name="Feussner I."/>
            <person name="Gay G."/>
            <person name="Grimwood J."/>
            <person name="Hoegger P.J."/>
            <person name="Jain P."/>
            <person name="Kilaru S."/>
            <person name="Labbe J."/>
            <person name="Lin Y.C."/>
            <person name="Legue V."/>
            <person name="Le Tacon F."/>
            <person name="Marmeisse R."/>
            <person name="Melayah D."/>
            <person name="Montanini B."/>
            <person name="Muratet M."/>
            <person name="Nehls U."/>
            <person name="Niculita-Hirzel H."/>
            <person name="Oudot-Le Secq M.P."/>
            <person name="Peter M."/>
            <person name="Quesneville H."/>
            <person name="Rajashekar B."/>
            <person name="Reich M."/>
            <person name="Rouhier N."/>
            <person name="Schmutz J."/>
            <person name="Yin T."/>
            <person name="Chalot M."/>
            <person name="Henrissat B."/>
            <person name="Kuees U."/>
            <person name="Lucas S."/>
            <person name="Van de Peer Y."/>
            <person name="Podila G.K."/>
            <person name="Polle A."/>
            <person name="Pukkila P.J."/>
            <person name="Richardson P.M."/>
            <person name="Rouze P."/>
            <person name="Sanders I.R."/>
            <person name="Stajich J.E."/>
            <person name="Tunlid A."/>
            <person name="Tuskan G."/>
            <person name="Grigoriev I.V."/>
        </authorList>
    </citation>
    <scope>NUCLEOTIDE SEQUENCE [LARGE SCALE GENOMIC DNA]</scope>
    <source>
        <strain evidence="3">S238N-H82 / ATCC MYA-4686</strain>
    </source>
</reference>
<evidence type="ECO:0000256" key="1">
    <source>
        <dbReference type="SAM" id="Phobius"/>
    </source>
</evidence>
<dbReference type="InParanoid" id="B0DLA4"/>
<keyword evidence="1" id="KW-1133">Transmembrane helix</keyword>
<gene>
    <name evidence="2" type="ORF">LACBIDRAFT_304278</name>
</gene>
<organism evidence="3">
    <name type="scientific">Laccaria bicolor (strain S238N-H82 / ATCC MYA-4686)</name>
    <name type="common">Bicoloured deceiver</name>
    <name type="synonym">Laccaria laccata var. bicolor</name>
    <dbReference type="NCBI Taxonomy" id="486041"/>
    <lineage>
        <taxon>Eukaryota</taxon>
        <taxon>Fungi</taxon>
        <taxon>Dikarya</taxon>
        <taxon>Basidiomycota</taxon>
        <taxon>Agaricomycotina</taxon>
        <taxon>Agaricomycetes</taxon>
        <taxon>Agaricomycetidae</taxon>
        <taxon>Agaricales</taxon>
        <taxon>Agaricineae</taxon>
        <taxon>Hydnangiaceae</taxon>
        <taxon>Laccaria</taxon>
    </lineage>
</organism>
<protein>
    <submittedName>
        <fullName evidence="2">Predicted protein</fullName>
    </submittedName>
</protein>
<evidence type="ECO:0000313" key="3">
    <source>
        <dbReference type="Proteomes" id="UP000001194"/>
    </source>
</evidence>
<dbReference type="GeneID" id="6080441"/>
<evidence type="ECO:0000313" key="2">
    <source>
        <dbReference type="EMBL" id="EDR04530.1"/>
    </source>
</evidence>
<sequence length="68" mass="7997">MERIQKRECNDDGKEEVHVCFTHILMAMCILSLPWSMFVCLYVKVQMGIPWQSVEWSISSTSPLHHFL</sequence>
<dbReference type="AlphaFoldDB" id="B0DLA4"/>
<name>B0DLA4_LACBS</name>
<proteinExistence type="predicted"/>
<dbReference type="EMBL" id="DS547117">
    <property type="protein sequence ID" value="EDR04530.1"/>
    <property type="molecule type" value="Genomic_DNA"/>
</dbReference>
<keyword evidence="3" id="KW-1185">Reference proteome</keyword>
<accession>B0DLA4</accession>
<feature type="transmembrane region" description="Helical" evidence="1">
    <location>
        <begin position="21"/>
        <end position="43"/>
    </location>
</feature>
<dbReference type="RefSeq" id="XP_001884702.1">
    <property type="nucleotide sequence ID" value="XM_001884667.1"/>
</dbReference>
<dbReference type="KEGG" id="lbc:LACBIDRAFT_304278"/>
<dbReference type="Proteomes" id="UP000001194">
    <property type="component" value="Unassembled WGS sequence"/>
</dbReference>
<keyword evidence="1" id="KW-0472">Membrane</keyword>
<keyword evidence="1" id="KW-0812">Transmembrane</keyword>
<dbReference type="HOGENOM" id="CLU_2794373_0_0_1"/>